<dbReference type="RefSeq" id="XP_007867034.1">
    <property type="nucleotide sequence ID" value="XM_007868843.1"/>
</dbReference>
<keyword evidence="2" id="KW-0560">Oxidoreductase</keyword>
<dbReference type="NCBIfam" id="TIGR02824">
    <property type="entry name" value="quinone_pig3"/>
    <property type="match status" value="1"/>
</dbReference>
<dbReference type="Proteomes" id="UP000030669">
    <property type="component" value="Unassembled WGS sequence"/>
</dbReference>
<dbReference type="SMART" id="SM00829">
    <property type="entry name" value="PKS_ER"/>
    <property type="match status" value="1"/>
</dbReference>
<name>S7RK63_GLOTA</name>
<reference evidence="4 5" key="1">
    <citation type="journal article" date="2012" name="Science">
        <title>The Paleozoic origin of enzymatic lignin decomposition reconstructed from 31 fungal genomes.</title>
        <authorList>
            <person name="Floudas D."/>
            <person name="Binder M."/>
            <person name="Riley R."/>
            <person name="Barry K."/>
            <person name="Blanchette R.A."/>
            <person name="Henrissat B."/>
            <person name="Martinez A.T."/>
            <person name="Otillar R."/>
            <person name="Spatafora J.W."/>
            <person name="Yadav J.S."/>
            <person name="Aerts A."/>
            <person name="Benoit I."/>
            <person name="Boyd A."/>
            <person name="Carlson A."/>
            <person name="Copeland A."/>
            <person name="Coutinho P.M."/>
            <person name="de Vries R.P."/>
            <person name="Ferreira P."/>
            <person name="Findley K."/>
            <person name="Foster B."/>
            <person name="Gaskell J."/>
            <person name="Glotzer D."/>
            <person name="Gorecki P."/>
            <person name="Heitman J."/>
            <person name="Hesse C."/>
            <person name="Hori C."/>
            <person name="Igarashi K."/>
            <person name="Jurgens J.A."/>
            <person name="Kallen N."/>
            <person name="Kersten P."/>
            <person name="Kohler A."/>
            <person name="Kuees U."/>
            <person name="Kumar T.K.A."/>
            <person name="Kuo A."/>
            <person name="LaButti K."/>
            <person name="Larrondo L.F."/>
            <person name="Lindquist E."/>
            <person name="Ling A."/>
            <person name="Lombard V."/>
            <person name="Lucas S."/>
            <person name="Lundell T."/>
            <person name="Martin R."/>
            <person name="McLaughlin D.J."/>
            <person name="Morgenstern I."/>
            <person name="Morin E."/>
            <person name="Murat C."/>
            <person name="Nagy L.G."/>
            <person name="Nolan M."/>
            <person name="Ohm R.A."/>
            <person name="Patyshakuliyeva A."/>
            <person name="Rokas A."/>
            <person name="Ruiz-Duenas F.J."/>
            <person name="Sabat G."/>
            <person name="Salamov A."/>
            <person name="Samejima M."/>
            <person name="Schmutz J."/>
            <person name="Slot J.C."/>
            <person name="St John F."/>
            <person name="Stenlid J."/>
            <person name="Sun H."/>
            <person name="Sun S."/>
            <person name="Syed K."/>
            <person name="Tsang A."/>
            <person name="Wiebenga A."/>
            <person name="Young D."/>
            <person name="Pisabarro A."/>
            <person name="Eastwood D.C."/>
            <person name="Martin F."/>
            <person name="Cullen D."/>
            <person name="Grigoriev I.V."/>
            <person name="Hibbett D.S."/>
        </authorList>
    </citation>
    <scope>NUCLEOTIDE SEQUENCE [LARGE SCALE GENOMIC DNA]</scope>
    <source>
        <strain evidence="4 5">ATCC 11539</strain>
    </source>
</reference>
<dbReference type="SUPFAM" id="SSF51735">
    <property type="entry name" value="NAD(P)-binding Rossmann-fold domains"/>
    <property type="match status" value="1"/>
</dbReference>
<dbReference type="HOGENOM" id="CLU_026673_3_4_1"/>
<dbReference type="CDD" id="cd05276">
    <property type="entry name" value="p53_inducible_oxidoreductase"/>
    <property type="match status" value="1"/>
</dbReference>
<keyword evidence="1" id="KW-0521">NADP</keyword>
<dbReference type="KEGG" id="gtr:GLOTRDRAFT_106402"/>
<dbReference type="InterPro" id="IPR020843">
    <property type="entry name" value="ER"/>
</dbReference>
<evidence type="ECO:0000313" key="4">
    <source>
        <dbReference type="EMBL" id="EPQ54785.1"/>
    </source>
</evidence>
<dbReference type="SUPFAM" id="SSF50129">
    <property type="entry name" value="GroES-like"/>
    <property type="match status" value="1"/>
</dbReference>
<dbReference type="InterPro" id="IPR013154">
    <property type="entry name" value="ADH-like_N"/>
</dbReference>
<dbReference type="Pfam" id="PF00107">
    <property type="entry name" value="ADH_zinc_N"/>
    <property type="match status" value="1"/>
</dbReference>
<dbReference type="PANTHER" id="PTHR48106:SF18">
    <property type="entry name" value="QUINONE OXIDOREDUCTASE PIG3"/>
    <property type="match status" value="1"/>
</dbReference>
<dbReference type="GO" id="GO:0016651">
    <property type="term" value="F:oxidoreductase activity, acting on NAD(P)H"/>
    <property type="evidence" value="ECO:0007669"/>
    <property type="project" value="TreeGrafter"/>
</dbReference>
<dbReference type="InterPro" id="IPR036291">
    <property type="entry name" value="NAD(P)-bd_dom_sf"/>
</dbReference>
<dbReference type="eggNOG" id="KOG1198">
    <property type="taxonomic scope" value="Eukaryota"/>
</dbReference>
<accession>S7RK63</accession>
<sequence>MRAVLIKDAKGPLENLYIGPTPTPAPGRAQVLVRVRAFGLNRMDIHQREGKYPVPPGASAILGVEFSGTVAGVGEGVHEWKEGDEVFGLAGGGAYAEYIAVPAQLLLRKPPLLSWADAASVPENFLTAYQALVTIAELKPGESVLVHAGASGVGLAAIQIARAYGAKNIIATASTPEKLQYVLSLPAGATHAVNYKTQSFADEVKNITAGNGVDVVIDFVGRTHWAGNVDSLGVDGRMVMLAVLSGAEVDKVDLVPILYKRLRIQGSTLRARSLEYQVDLVQRFKRDLLDKISGAEGAGAVRTYIHKVYPWTRIQDAHRCMESNANSGKIVCEITDSE</sequence>
<dbReference type="Gene3D" id="3.90.180.10">
    <property type="entry name" value="Medium-chain alcohol dehydrogenases, catalytic domain"/>
    <property type="match status" value="1"/>
</dbReference>
<evidence type="ECO:0000313" key="5">
    <source>
        <dbReference type="Proteomes" id="UP000030669"/>
    </source>
</evidence>
<evidence type="ECO:0000256" key="2">
    <source>
        <dbReference type="ARBA" id="ARBA00023002"/>
    </source>
</evidence>
<evidence type="ECO:0000256" key="1">
    <source>
        <dbReference type="ARBA" id="ARBA00022857"/>
    </source>
</evidence>
<proteinExistence type="predicted"/>
<dbReference type="InterPro" id="IPR013149">
    <property type="entry name" value="ADH-like_C"/>
</dbReference>
<feature type="domain" description="Enoyl reductase (ER)" evidence="3">
    <location>
        <begin position="11"/>
        <end position="332"/>
    </location>
</feature>
<dbReference type="Pfam" id="PF08240">
    <property type="entry name" value="ADH_N"/>
    <property type="match status" value="1"/>
</dbReference>
<protein>
    <submittedName>
        <fullName evidence="4">Quinone oxidoreductase</fullName>
    </submittedName>
</protein>
<keyword evidence="5" id="KW-1185">Reference proteome</keyword>
<dbReference type="Gene3D" id="3.40.50.720">
    <property type="entry name" value="NAD(P)-binding Rossmann-like Domain"/>
    <property type="match status" value="1"/>
</dbReference>
<dbReference type="InterPro" id="IPR014189">
    <property type="entry name" value="Quinone_OxRdtase_PIG3"/>
</dbReference>
<gene>
    <name evidence="4" type="ORF">GLOTRDRAFT_106402</name>
</gene>
<dbReference type="InterPro" id="IPR011032">
    <property type="entry name" value="GroES-like_sf"/>
</dbReference>
<dbReference type="OMA" id="WAEVPDP"/>
<dbReference type="GeneID" id="19298778"/>
<dbReference type="STRING" id="670483.S7RK63"/>
<dbReference type="EMBL" id="KB469303">
    <property type="protein sequence ID" value="EPQ54785.1"/>
    <property type="molecule type" value="Genomic_DNA"/>
</dbReference>
<organism evidence="4 5">
    <name type="scientific">Gloeophyllum trabeum (strain ATCC 11539 / FP-39264 / Madison 617)</name>
    <name type="common">Brown rot fungus</name>
    <dbReference type="NCBI Taxonomy" id="670483"/>
    <lineage>
        <taxon>Eukaryota</taxon>
        <taxon>Fungi</taxon>
        <taxon>Dikarya</taxon>
        <taxon>Basidiomycota</taxon>
        <taxon>Agaricomycotina</taxon>
        <taxon>Agaricomycetes</taxon>
        <taxon>Gloeophyllales</taxon>
        <taxon>Gloeophyllaceae</taxon>
        <taxon>Gloeophyllum</taxon>
    </lineage>
</organism>
<dbReference type="GO" id="GO:0070402">
    <property type="term" value="F:NADPH binding"/>
    <property type="evidence" value="ECO:0007669"/>
    <property type="project" value="TreeGrafter"/>
</dbReference>
<dbReference type="OrthoDB" id="203908at2759"/>
<dbReference type="PANTHER" id="PTHR48106">
    <property type="entry name" value="QUINONE OXIDOREDUCTASE PIG3-RELATED"/>
    <property type="match status" value="1"/>
</dbReference>
<dbReference type="AlphaFoldDB" id="S7RK63"/>
<evidence type="ECO:0000259" key="3">
    <source>
        <dbReference type="SMART" id="SM00829"/>
    </source>
</evidence>